<proteinExistence type="predicted"/>
<keyword evidence="2" id="KW-1185">Reference proteome</keyword>
<name>A0AAV4IFR8_9GAST</name>
<reference evidence="1 2" key="1">
    <citation type="journal article" date="2021" name="Elife">
        <title>Chloroplast acquisition without the gene transfer in kleptoplastic sea slugs, Plakobranchus ocellatus.</title>
        <authorList>
            <person name="Maeda T."/>
            <person name="Takahashi S."/>
            <person name="Yoshida T."/>
            <person name="Shimamura S."/>
            <person name="Takaki Y."/>
            <person name="Nagai Y."/>
            <person name="Toyoda A."/>
            <person name="Suzuki Y."/>
            <person name="Arimoto A."/>
            <person name="Ishii H."/>
            <person name="Satoh N."/>
            <person name="Nishiyama T."/>
            <person name="Hasebe M."/>
            <person name="Maruyama T."/>
            <person name="Minagawa J."/>
            <person name="Obokata J."/>
            <person name="Shigenobu S."/>
        </authorList>
    </citation>
    <scope>NUCLEOTIDE SEQUENCE [LARGE SCALE GENOMIC DNA]</scope>
</reference>
<gene>
    <name evidence="1" type="ORF">ElyMa_003018000</name>
</gene>
<dbReference type="EMBL" id="BMAT01006228">
    <property type="protein sequence ID" value="GFS08610.1"/>
    <property type="molecule type" value="Genomic_DNA"/>
</dbReference>
<dbReference type="AlphaFoldDB" id="A0AAV4IFR8"/>
<evidence type="ECO:0000313" key="2">
    <source>
        <dbReference type="Proteomes" id="UP000762676"/>
    </source>
</evidence>
<sequence>MYNFPAVKKGKIPPYRKFRQNSATICHQSISQQVRDRLCCLAVKTLAQRSGGTGSIPGRVKPKTLKLVLVADPPGVWHYGFSAKSGRPGVRIM</sequence>
<evidence type="ECO:0000313" key="1">
    <source>
        <dbReference type="EMBL" id="GFS08610.1"/>
    </source>
</evidence>
<comment type="caution">
    <text evidence="1">The sequence shown here is derived from an EMBL/GenBank/DDBJ whole genome shotgun (WGS) entry which is preliminary data.</text>
</comment>
<organism evidence="1 2">
    <name type="scientific">Elysia marginata</name>
    <dbReference type="NCBI Taxonomy" id="1093978"/>
    <lineage>
        <taxon>Eukaryota</taxon>
        <taxon>Metazoa</taxon>
        <taxon>Spiralia</taxon>
        <taxon>Lophotrochozoa</taxon>
        <taxon>Mollusca</taxon>
        <taxon>Gastropoda</taxon>
        <taxon>Heterobranchia</taxon>
        <taxon>Euthyneura</taxon>
        <taxon>Panpulmonata</taxon>
        <taxon>Sacoglossa</taxon>
        <taxon>Placobranchoidea</taxon>
        <taxon>Plakobranchidae</taxon>
        <taxon>Elysia</taxon>
    </lineage>
</organism>
<accession>A0AAV4IFR8</accession>
<dbReference type="Proteomes" id="UP000762676">
    <property type="component" value="Unassembled WGS sequence"/>
</dbReference>
<protein>
    <submittedName>
        <fullName evidence="1">Uncharacterized protein</fullName>
    </submittedName>
</protein>